<gene>
    <name evidence="1" type="ORF">GCM10009802_24280</name>
</gene>
<protein>
    <recommendedName>
        <fullName evidence="3">Transposase</fullName>
    </recommendedName>
</protein>
<keyword evidence="2" id="KW-1185">Reference proteome</keyword>
<evidence type="ECO:0000313" key="1">
    <source>
        <dbReference type="EMBL" id="GAA2121131.1"/>
    </source>
</evidence>
<proteinExistence type="predicted"/>
<evidence type="ECO:0008006" key="3">
    <source>
        <dbReference type="Google" id="ProtNLM"/>
    </source>
</evidence>
<dbReference type="EMBL" id="BAAAPF010000057">
    <property type="protein sequence ID" value="GAA2121131.1"/>
    <property type="molecule type" value="Genomic_DNA"/>
</dbReference>
<reference evidence="2" key="1">
    <citation type="journal article" date="2019" name="Int. J. Syst. Evol. Microbiol.">
        <title>The Global Catalogue of Microorganisms (GCM) 10K type strain sequencing project: providing services to taxonomists for standard genome sequencing and annotation.</title>
        <authorList>
            <consortium name="The Broad Institute Genomics Platform"/>
            <consortium name="The Broad Institute Genome Sequencing Center for Infectious Disease"/>
            <person name="Wu L."/>
            <person name="Ma J."/>
        </authorList>
    </citation>
    <scope>NUCLEOTIDE SEQUENCE [LARGE SCALE GENOMIC DNA]</scope>
    <source>
        <strain evidence="2">JCM 15481</strain>
    </source>
</reference>
<dbReference type="Proteomes" id="UP001500443">
    <property type="component" value="Unassembled WGS sequence"/>
</dbReference>
<comment type="caution">
    <text evidence="1">The sequence shown here is derived from an EMBL/GenBank/DDBJ whole genome shotgun (WGS) entry which is preliminary data.</text>
</comment>
<accession>A0ABP5JTB3</accession>
<organism evidence="1 2">
    <name type="scientific">Streptomyces synnematoformans</name>
    <dbReference type="NCBI Taxonomy" id="415721"/>
    <lineage>
        <taxon>Bacteria</taxon>
        <taxon>Bacillati</taxon>
        <taxon>Actinomycetota</taxon>
        <taxon>Actinomycetes</taxon>
        <taxon>Kitasatosporales</taxon>
        <taxon>Streptomycetaceae</taxon>
        <taxon>Streptomyces</taxon>
    </lineage>
</organism>
<name>A0ABP5JTB3_9ACTN</name>
<evidence type="ECO:0000313" key="2">
    <source>
        <dbReference type="Proteomes" id="UP001500443"/>
    </source>
</evidence>
<sequence>MQPTRMVPTTCPELVQLLRVFVLTPPVRDAEPVLHRMADAVTIKPSAYQQHRQAVQEQP</sequence>